<dbReference type="PANTHER" id="PTHR10773">
    <property type="entry name" value="DNA-DIRECTED RNA POLYMERASES I, II, AND III SUBUNIT RPABC2"/>
    <property type="match status" value="1"/>
</dbReference>
<feature type="region of interest" description="Disordered" evidence="1">
    <location>
        <begin position="267"/>
        <end position="312"/>
    </location>
</feature>
<keyword evidence="3" id="KW-1185">Reference proteome</keyword>
<reference evidence="2 3" key="2">
    <citation type="submission" date="2019-01" db="EMBL/GenBank/DDBJ databases">
        <title>The decoding of complex shrimp genome reveals the adaptation for benthos swimmer, frequently molting mechanism and breeding impact on genome.</title>
        <authorList>
            <person name="Sun Y."/>
            <person name="Gao Y."/>
            <person name="Yu Y."/>
        </authorList>
    </citation>
    <scope>NUCLEOTIDE SEQUENCE [LARGE SCALE GENOMIC DNA]</scope>
    <source>
        <tissue evidence="2">Muscle</tissue>
    </source>
</reference>
<reference evidence="2 3" key="1">
    <citation type="submission" date="2018-04" db="EMBL/GenBank/DDBJ databases">
        <authorList>
            <person name="Zhang X."/>
            <person name="Yuan J."/>
            <person name="Li F."/>
            <person name="Xiang J."/>
        </authorList>
    </citation>
    <scope>NUCLEOTIDE SEQUENCE [LARGE SCALE GENOMIC DNA]</scope>
    <source>
        <tissue evidence="2">Muscle</tissue>
    </source>
</reference>
<dbReference type="EMBL" id="QCYY01000851">
    <property type="protein sequence ID" value="ROT82260.1"/>
    <property type="molecule type" value="Genomic_DNA"/>
</dbReference>
<dbReference type="OrthoDB" id="6753578at2759"/>
<feature type="region of interest" description="Disordered" evidence="1">
    <location>
        <begin position="563"/>
        <end position="582"/>
    </location>
</feature>
<evidence type="ECO:0000256" key="1">
    <source>
        <dbReference type="SAM" id="MobiDB-lite"/>
    </source>
</evidence>
<evidence type="ECO:0000313" key="2">
    <source>
        <dbReference type="EMBL" id="ROT82260.1"/>
    </source>
</evidence>
<proteinExistence type="predicted"/>
<evidence type="ECO:0000313" key="3">
    <source>
        <dbReference type="Proteomes" id="UP000283509"/>
    </source>
</evidence>
<accession>A0A423U0N9</accession>
<dbReference type="Proteomes" id="UP000283509">
    <property type="component" value="Unassembled WGS sequence"/>
</dbReference>
<comment type="caution">
    <text evidence="2">The sequence shown here is derived from an EMBL/GenBank/DDBJ whole genome shotgun (WGS) entry which is preliminary data.</text>
</comment>
<dbReference type="AlphaFoldDB" id="A0A423U0N9"/>
<dbReference type="PANTHER" id="PTHR10773:SF19">
    <property type="match status" value="1"/>
</dbReference>
<feature type="compositionally biased region" description="Polar residues" evidence="1">
    <location>
        <begin position="571"/>
        <end position="582"/>
    </location>
</feature>
<sequence length="627" mass="71404">MVPTGQVGGSGMVTMGYAHHPQPTAPLQSYHAVFNNVGVAHVNQVQAPQVQYFSYESSTVAVRTPPLHASQHPQVTAQTANIQGQRYGSCSLPVQVVTSSVPTKPLEEKNSKTVSRIYYVRLPNCSKQTRICKTMFLRLHGVSNGRLDRILQAVNCQMPDALQDKRGQHTPSNKTSQEDCDLVTQHIWSLRYSREEGGENPIHNIGDLGETAGKDLSVKKMYEMYKRWCEERGKVPVSLWVYRHIEKSWTSKKSASARNPPVAVDVLPTSAPSALNDGPEQTREQVPVEGQGMPEPSRKKRSGEQVGSMTRLERKFKRNSGAAYYTAAGKLKEEKHYVDKHCGCKYRCIPEIGSEDSRRQVFMNFWKFGNFTRQNEYIAQKVVLVPVMQRERDKVAEKFTRTYTRIYNVQMKPGEKPVRVCKTAFLQLHGVSNGRVDRVLQAVACESPFALKDRRGNHSPKNKTKQEDVDYICQHIKAFPIDPQNEEANNRPALPQDLNVEKMYRMYKQQCVQDNRAPVSSFVYRKILKERFNCFIKSPANKTPEDDFQFVCHHIETCSRNMTGSDAGELSTKQSDKNSNPQEISVRKIHSDYVLRCNEEGRKPVGIDVYRKIFNSKFQEQHDIRTS</sequence>
<organism evidence="2 3">
    <name type="scientific">Penaeus vannamei</name>
    <name type="common">Whiteleg shrimp</name>
    <name type="synonym">Litopenaeus vannamei</name>
    <dbReference type="NCBI Taxonomy" id="6689"/>
    <lineage>
        <taxon>Eukaryota</taxon>
        <taxon>Metazoa</taxon>
        <taxon>Ecdysozoa</taxon>
        <taxon>Arthropoda</taxon>
        <taxon>Crustacea</taxon>
        <taxon>Multicrustacea</taxon>
        <taxon>Malacostraca</taxon>
        <taxon>Eumalacostraca</taxon>
        <taxon>Eucarida</taxon>
        <taxon>Decapoda</taxon>
        <taxon>Dendrobranchiata</taxon>
        <taxon>Penaeoidea</taxon>
        <taxon>Penaeidae</taxon>
        <taxon>Penaeus</taxon>
    </lineage>
</organism>
<gene>
    <name evidence="2" type="ORF">C7M84_024552</name>
</gene>
<protein>
    <submittedName>
        <fullName evidence="2">Uncharacterized protein</fullName>
    </submittedName>
</protein>
<name>A0A423U0N9_PENVA</name>